<feature type="compositionally biased region" description="Basic residues" evidence="2">
    <location>
        <begin position="43"/>
        <end position="57"/>
    </location>
</feature>
<feature type="transmembrane region" description="Helical" evidence="3">
    <location>
        <begin position="6"/>
        <end position="25"/>
    </location>
</feature>
<dbReference type="Pfam" id="PF00400">
    <property type="entry name" value="WD40"/>
    <property type="match status" value="2"/>
</dbReference>
<dbReference type="RefSeq" id="XP_004990209.1">
    <property type="nucleotide sequence ID" value="XM_004990152.1"/>
</dbReference>
<dbReference type="STRING" id="946362.F2UKT4"/>
<gene>
    <name evidence="4" type="ORF">PTSG_08824</name>
</gene>
<feature type="region of interest" description="Disordered" evidence="2">
    <location>
        <begin position="29"/>
        <end position="67"/>
    </location>
</feature>
<dbReference type="Gene3D" id="2.130.10.10">
    <property type="entry name" value="YVTN repeat-like/Quinoprotein amine dehydrogenase"/>
    <property type="match status" value="1"/>
</dbReference>
<dbReference type="GeneID" id="16070762"/>
<dbReference type="PROSITE" id="PS50294">
    <property type="entry name" value="WD_REPEATS_REGION"/>
    <property type="match status" value="1"/>
</dbReference>
<name>F2UKT4_SALR5</name>
<keyword evidence="3" id="KW-0472">Membrane</keyword>
<sequence>MVDVVQIVVALVVLAIGAYVVLFAGKKGSASERKGQDQDGEKKNKKNKNKKKSKGKKNKTEDDASGVKNMSLKQLQRLYMKGKNRKGKVKVPDPTDPLFVTALKGHTEPILDAVFAPSGTALATCSEDRTLRLWPRKSFEGSDHKPISSRIELDHITHFAFSTDGKAAAGVLARDQQIRLFKVSSKTGFTPVKDIAHSHRCGRLPGHSAPTAHFAFSRDSALAASVARDGTWKCFNINVRWDLDEDPRLLSENTYAQPSSAPRIAISSSNYTLCVGSKQTIEMFSVHSGERLYAITDAHAPGMDLTHLCYDMDDEFIISTAYTRVHVWRNLPQKREMIARLTEKVRTERNQSGKDRIKAQVAELQKNLKAYGW</sequence>
<dbReference type="InterPro" id="IPR001680">
    <property type="entry name" value="WD40_rpt"/>
</dbReference>
<dbReference type="PANTHER" id="PTHR44321">
    <property type="entry name" value="TRANSDUCIN BETA-LIKE PROTEIN 2"/>
    <property type="match status" value="1"/>
</dbReference>
<organism evidence="5">
    <name type="scientific">Salpingoeca rosetta (strain ATCC 50818 / BSB-021)</name>
    <dbReference type="NCBI Taxonomy" id="946362"/>
    <lineage>
        <taxon>Eukaryota</taxon>
        <taxon>Choanoflagellata</taxon>
        <taxon>Craspedida</taxon>
        <taxon>Salpingoecidae</taxon>
        <taxon>Salpingoeca</taxon>
    </lineage>
</organism>
<dbReference type="KEGG" id="sre:PTSG_08824"/>
<keyword evidence="3" id="KW-0812">Transmembrane</keyword>
<evidence type="ECO:0000313" key="4">
    <source>
        <dbReference type="EMBL" id="EGD77733.1"/>
    </source>
</evidence>
<dbReference type="InterPro" id="IPR015943">
    <property type="entry name" value="WD40/YVTN_repeat-like_dom_sf"/>
</dbReference>
<dbReference type="Proteomes" id="UP000007799">
    <property type="component" value="Unassembled WGS sequence"/>
</dbReference>
<reference evidence="4" key="1">
    <citation type="submission" date="2009-08" db="EMBL/GenBank/DDBJ databases">
        <title>Annotation of Salpingoeca rosetta.</title>
        <authorList>
            <consortium name="The Broad Institute Genome Sequencing Platform"/>
            <person name="Russ C."/>
            <person name="Cuomo C."/>
            <person name="Burger G."/>
            <person name="Gray M.W."/>
            <person name="Holland P.W.H."/>
            <person name="King N."/>
            <person name="Lang F.B.F."/>
            <person name="Roger A.J."/>
            <person name="Ruiz-Trillo I."/>
            <person name="Young S.K."/>
            <person name="Zeng Q."/>
            <person name="Gargeya S."/>
            <person name="Alvarado L."/>
            <person name="Berlin A."/>
            <person name="Chapman S.B."/>
            <person name="Chen Z."/>
            <person name="Freedman E."/>
            <person name="Gellesch M."/>
            <person name="Goldberg J."/>
            <person name="Griggs A."/>
            <person name="Gujja S."/>
            <person name="Heilman E."/>
            <person name="Heiman D."/>
            <person name="Howarth C."/>
            <person name="Mehta T."/>
            <person name="Neiman D."/>
            <person name="Pearson M."/>
            <person name="Roberts A."/>
            <person name="Saif S."/>
            <person name="Shea T."/>
            <person name="Shenoy N."/>
            <person name="Sisk P."/>
            <person name="Stolte C."/>
            <person name="Sykes S."/>
            <person name="White J."/>
            <person name="Yandava C."/>
            <person name="Haas B."/>
            <person name="Nusbaum C."/>
            <person name="Birren B."/>
        </authorList>
    </citation>
    <scope>NUCLEOTIDE SEQUENCE [LARGE SCALE GENOMIC DNA]</scope>
    <source>
        <strain evidence="4">ATCC 50818</strain>
    </source>
</reference>
<evidence type="ECO:0000256" key="2">
    <source>
        <dbReference type="SAM" id="MobiDB-lite"/>
    </source>
</evidence>
<evidence type="ECO:0000256" key="3">
    <source>
        <dbReference type="SAM" id="Phobius"/>
    </source>
</evidence>
<evidence type="ECO:0000313" key="5">
    <source>
        <dbReference type="Proteomes" id="UP000007799"/>
    </source>
</evidence>
<dbReference type="GO" id="GO:0030968">
    <property type="term" value="P:endoplasmic reticulum unfolded protein response"/>
    <property type="evidence" value="ECO:0007669"/>
    <property type="project" value="TreeGrafter"/>
</dbReference>
<keyword evidence="1" id="KW-0853">WD repeat</keyword>
<accession>F2UKT4</accession>
<dbReference type="OrthoDB" id="346371at2759"/>
<dbReference type="AlphaFoldDB" id="F2UKT4"/>
<dbReference type="InParanoid" id="F2UKT4"/>
<dbReference type="GO" id="GO:0005783">
    <property type="term" value="C:endoplasmic reticulum"/>
    <property type="evidence" value="ECO:0007669"/>
    <property type="project" value="TreeGrafter"/>
</dbReference>
<dbReference type="PANTHER" id="PTHR44321:SF1">
    <property type="entry name" value="TRANSDUCIN BETA-LIKE PROTEIN 2"/>
    <property type="match status" value="1"/>
</dbReference>
<dbReference type="EMBL" id="GL832979">
    <property type="protein sequence ID" value="EGD77733.1"/>
    <property type="molecule type" value="Genomic_DNA"/>
</dbReference>
<feature type="compositionally biased region" description="Basic and acidic residues" evidence="2">
    <location>
        <begin position="29"/>
        <end position="42"/>
    </location>
</feature>
<dbReference type="SMART" id="SM00320">
    <property type="entry name" value="WD40"/>
    <property type="match status" value="3"/>
</dbReference>
<dbReference type="eggNOG" id="KOG2096">
    <property type="taxonomic scope" value="Eukaryota"/>
</dbReference>
<dbReference type="InterPro" id="IPR042410">
    <property type="entry name" value="WBSCR13"/>
</dbReference>
<keyword evidence="3" id="KW-1133">Transmembrane helix</keyword>
<protein>
    <submittedName>
        <fullName evidence="4">Uncharacterized protein</fullName>
    </submittedName>
</protein>
<dbReference type="SUPFAM" id="SSF50978">
    <property type="entry name" value="WD40 repeat-like"/>
    <property type="match status" value="1"/>
</dbReference>
<evidence type="ECO:0000256" key="1">
    <source>
        <dbReference type="PROSITE-ProRule" id="PRU00221"/>
    </source>
</evidence>
<dbReference type="FunCoup" id="F2UKT4">
    <property type="interactions" value="788"/>
</dbReference>
<keyword evidence="5" id="KW-1185">Reference proteome</keyword>
<proteinExistence type="predicted"/>
<feature type="repeat" description="WD" evidence="1">
    <location>
        <begin position="103"/>
        <end position="134"/>
    </location>
</feature>
<dbReference type="InterPro" id="IPR036322">
    <property type="entry name" value="WD40_repeat_dom_sf"/>
</dbReference>
<dbReference type="PROSITE" id="PS50082">
    <property type="entry name" value="WD_REPEATS_2"/>
    <property type="match status" value="1"/>
</dbReference>